<dbReference type="GO" id="GO:0004527">
    <property type="term" value="F:exonuclease activity"/>
    <property type="evidence" value="ECO:0007669"/>
    <property type="project" value="InterPro"/>
</dbReference>
<dbReference type="EMBL" id="JAEHOD010000025">
    <property type="protein sequence ID" value="KAG2446791.1"/>
    <property type="molecule type" value="Genomic_DNA"/>
</dbReference>
<dbReference type="SUPFAM" id="SSF53098">
    <property type="entry name" value="Ribonuclease H-like"/>
    <property type="match status" value="1"/>
</dbReference>
<keyword evidence="1" id="KW-0698">rRNA processing</keyword>
<gene>
    <name evidence="7" type="ORF">HYH02_008351</name>
</gene>
<dbReference type="AlphaFoldDB" id="A0A835WGL7"/>
<dbReference type="Proteomes" id="UP000613740">
    <property type="component" value="Unassembled WGS sequence"/>
</dbReference>
<dbReference type="InterPro" id="IPR047021">
    <property type="entry name" value="REXO1/3/4-like"/>
</dbReference>
<dbReference type="GO" id="GO:0006364">
    <property type="term" value="P:rRNA processing"/>
    <property type="evidence" value="ECO:0007669"/>
    <property type="project" value="UniProtKB-KW"/>
</dbReference>
<evidence type="ECO:0000256" key="2">
    <source>
        <dbReference type="ARBA" id="ARBA00022722"/>
    </source>
</evidence>
<dbReference type="GO" id="GO:0003676">
    <property type="term" value="F:nucleic acid binding"/>
    <property type="evidence" value="ECO:0007669"/>
    <property type="project" value="InterPro"/>
</dbReference>
<dbReference type="PANTHER" id="PTHR12801">
    <property type="entry name" value="RNA EXONUCLEASE REXO1 / RECO3 FAMILY MEMBER-RELATED"/>
    <property type="match status" value="1"/>
</dbReference>
<dbReference type="Gene3D" id="3.30.420.10">
    <property type="entry name" value="Ribonuclease H-like superfamily/Ribonuclease H"/>
    <property type="match status" value="1"/>
</dbReference>
<dbReference type="InterPro" id="IPR036397">
    <property type="entry name" value="RNaseH_sf"/>
</dbReference>
<protein>
    <recommendedName>
        <fullName evidence="6">Exonuclease domain-containing protein</fullName>
    </recommendedName>
</protein>
<evidence type="ECO:0000256" key="4">
    <source>
        <dbReference type="ARBA" id="ARBA00025599"/>
    </source>
</evidence>
<evidence type="ECO:0000313" key="7">
    <source>
        <dbReference type="EMBL" id="KAG2446791.1"/>
    </source>
</evidence>
<reference evidence="7" key="1">
    <citation type="journal article" date="2020" name="bioRxiv">
        <title>Comparative genomics of Chlamydomonas.</title>
        <authorList>
            <person name="Craig R.J."/>
            <person name="Hasan A.R."/>
            <person name="Ness R.W."/>
            <person name="Keightley P.D."/>
        </authorList>
    </citation>
    <scope>NUCLEOTIDE SEQUENCE</scope>
    <source>
        <strain evidence="7">CCAP 11/173</strain>
    </source>
</reference>
<dbReference type="InterPro" id="IPR012337">
    <property type="entry name" value="RNaseH-like_sf"/>
</dbReference>
<proteinExistence type="predicted"/>
<evidence type="ECO:0000259" key="6">
    <source>
        <dbReference type="SMART" id="SM00479"/>
    </source>
</evidence>
<comment type="function">
    <text evidence="4">Exoribonuclease involved in ribosome biosynthesis. Involved in the processing of ITS1, the internal transcribed spacer localized between the 18S and 5.8S rRNAs.</text>
</comment>
<dbReference type="SMART" id="SM00479">
    <property type="entry name" value="EXOIII"/>
    <property type="match status" value="1"/>
</dbReference>
<comment type="caution">
    <text evidence="7">The sequence shown here is derived from an EMBL/GenBank/DDBJ whole genome shotgun (WGS) entry which is preliminary data.</text>
</comment>
<feature type="compositionally biased region" description="Acidic residues" evidence="5">
    <location>
        <begin position="263"/>
        <end position="275"/>
    </location>
</feature>
<dbReference type="InterPro" id="IPR013520">
    <property type="entry name" value="Ribonucl_H"/>
</dbReference>
<accession>A0A835WGL7</accession>
<organism evidence="7 8">
    <name type="scientific">Chlamydomonas schloesseri</name>
    <dbReference type="NCBI Taxonomy" id="2026947"/>
    <lineage>
        <taxon>Eukaryota</taxon>
        <taxon>Viridiplantae</taxon>
        <taxon>Chlorophyta</taxon>
        <taxon>core chlorophytes</taxon>
        <taxon>Chlorophyceae</taxon>
        <taxon>CS clade</taxon>
        <taxon>Chlamydomonadales</taxon>
        <taxon>Chlamydomonadaceae</taxon>
        <taxon>Chlamydomonas</taxon>
    </lineage>
</organism>
<feature type="region of interest" description="Disordered" evidence="5">
    <location>
        <begin position="256"/>
        <end position="275"/>
    </location>
</feature>
<name>A0A835WGL7_9CHLO</name>
<feature type="domain" description="Exonuclease" evidence="6">
    <location>
        <begin position="32"/>
        <end position="242"/>
    </location>
</feature>
<dbReference type="OrthoDB" id="8191639at2759"/>
<evidence type="ECO:0000256" key="5">
    <source>
        <dbReference type="SAM" id="MobiDB-lite"/>
    </source>
</evidence>
<keyword evidence="3" id="KW-0378">Hydrolase</keyword>
<dbReference type="PANTHER" id="PTHR12801:SF45">
    <property type="entry name" value="RNA EXONUCLEASE 4"/>
    <property type="match status" value="1"/>
</dbReference>
<keyword evidence="2" id="KW-0540">Nuclease</keyword>
<evidence type="ECO:0000256" key="1">
    <source>
        <dbReference type="ARBA" id="ARBA00022552"/>
    </source>
</evidence>
<dbReference type="GO" id="GO:0005634">
    <property type="term" value="C:nucleus"/>
    <property type="evidence" value="ECO:0007669"/>
    <property type="project" value="TreeGrafter"/>
</dbReference>
<sequence length="275" mass="29111">MWMTAKWQGARVGDAAAIRDSATAGATPGPLAVLALDVEFTHLEPVCAATTKAQHGRPARSRRPPSISAATWVAVVDRFGTAPPPLKSYISLPSELAVDATESTAVELDGAAEGPEGARCRVVGGVRAAALRGAPSLAAVRQQVLSLMRAGGCRVLVGHGIGKDLQSLGIEEEADLRAHGIQTFDTMSFPKFQGRGGLSKTLAVLAEEFLDGRRIQRATHDPEEDARAAIDLYVRHVDYEYMVEYETRRVLSRAAAAAAAAGDPDDEEDGEMADP</sequence>
<evidence type="ECO:0000313" key="8">
    <source>
        <dbReference type="Proteomes" id="UP000613740"/>
    </source>
</evidence>
<keyword evidence="8" id="KW-1185">Reference proteome</keyword>
<evidence type="ECO:0000256" key="3">
    <source>
        <dbReference type="ARBA" id="ARBA00022801"/>
    </source>
</evidence>